<dbReference type="OrthoDB" id="2189967at2759"/>
<feature type="domain" description="PX" evidence="1">
    <location>
        <begin position="78"/>
        <end position="197"/>
    </location>
</feature>
<proteinExistence type="predicted"/>
<name>L2GSR4_VAVCU</name>
<dbReference type="SUPFAM" id="SSF64268">
    <property type="entry name" value="PX domain"/>
    <property type="match status" value="1"/>
</dbReference>
<evidence type="ECO:0000259" key="1">
    <source>
        <dbReference type="PROSITE" id="PS50195"/>
    </source>
</evidence>
<dbReference type="InParanoid" id="L2GSR4"/>
<keyword evidence="3" id="KW-1185">Reference proteome</keyword>
<sequence>MRCTSKAFPRIDESLVTNGTFCFFSCGYCSILLIGIHGSCSTPFRYNSFLIVHCHSQSQMKQKQINNIIAVCTLAMSEDNSRILEISIPTHKKLNNITHYEVLCITNLQEYKKCYSRVFRRYKQFRHLYKVLNGKIVQPEFPKKRFFNYKEEVIKERMAMFSVWLRYIAKLVDDNNCYGDEWAKEVLRFLQDDKYPGYN</sequence>
<organism evidence="2 3">
    <name type="scientific">Vavraia culicis (isolate floridensis)</name>
    <name type="common">Microsporidian parasite</name>
    <dbReference type="NCBI Taxonomy" id="948595"/>
    <lineage>
        <taxon>Eukaryota</taxon>
        <taxon>Fungi</taxon>
        <taxon>Fungi incertae sedis</taxon>
        <taxon>Microsporidia</taxon>
        <taxon>Pleistophoridae</taxon>
        <taxon>Vavraia</taxon>
    </lineage>
</organism>
<evidence type="ECO:0000313" key="2">
    <source>
        <dbReference type="EMBL" id="ELA46382.1"/>
    </source>
</evidence>
<dbReference type="VEuPathDB" id="MicrosporidiaDB:VCUG_02146"/>
<dbReference type="InterPro" id="IPR036871">
    <property type="entry name" value="PX_dom_sf"/>
</dbReference>
<dbReference type="HOGENOM" id="CLU_1373142_0_0_1"/>
<dbReference type="Proteomes" id="UP000011081">
    <property type="component" value="Unassembled WGS sequence"/>
</dbReference>
<dbReference type="AlphaFoldDB" id="L2GSR4"/>
<dbReference type="PROSITE" id="PS50195">
    <property type="entry name" value="PX"/>
    <property type="match status" value="1"/>
</dbReference>
<reference evidence="3" key="1">
    <citation type="submission" date="2011-03" db="EMBL/GenBank/DDBJ databases">
        <title>The genome sequence of Vavraia culicis strain floridensis.</title>
        <authorList>
            <consortium name="The Broad Institute Genome Sequencing Platform"/>
            <person name="Cuomo C."/>
            <person name="Becnel J."/>
            <person name="Sanscrainte N."/>
            <person name="Young S.K."/>
            <person name="Zeng Q."/>
            <person name="Gargeya S."/>
            <person name="Fitzgerald M."/>
            <person name="Haas B."/>
            <person name="Abouelleil A."/>
            <person name="Alvarado L."/>
            <person name="Arachchi H.M."/>
            <person name="Berlin A."/>
            <person name="Chapman S.B."/>
            <person name="Gearin G."/>
            <person name="Goldberg J."/>
            <person name="Griggs A."/>
            <person name="Gujja S."/>
            <person name="Hansen M."/>
            <person name="Heiman D."/>
            <person name="Howarth C."/>
            <person name="Larimer J."/>
            <person name="Lui A."/>
            <person name="MacDonald P.J.P."/>
            <person name="McCowen C."/>
            <person name="Montmayeur A."/>
            <person name="Murphy C."/>
            <person name="Neiman D."/>
            <person name="Pearson M."/>
            <person name="Priest M."/>
            <person name="Roberts A."/>
            <person name="Saif S."/>
            <person name="Shea T."/>
            <person name="Sisk P."/>
            <person name="Stolte C."/>
            <person name="Sykes S."/>
            <person name="Wortman J."/>
            <person name="Nusbaum C."/>
            <person name="Birren B."/>
        </authorList>
    </citation>
    <scope>NUCLEOTIDE SEQUENCE [LARGE SCALE GENOMIC DNA]</scope>
    <source>
        <strain evidence="3">floridensis</strain>
    </source>
</reference>
<gene>
    <name evidence="2" type="ORF">VCUG_02146</name>
</gene>
<dbReference type="OMA" id="SIPTHKK"/>
<evidence type="ECO:0000313" key="3">
    <source>
        <dbReference type="Proteomes" id="UP000011081"/>
    </source>
</evidence>
<dbReference type="Gene3D" id="3.30.1520.10">
    <property type="entry name" value="Phox-like domain"/>
    <property type="match status" value="1"/>
</dbReference>
<dbReference type="Pfam" id="PF00787">
    <property type="entry name" value="PX"/>
    <property type="match status" value="1"/>
</dbReference>
<dbReference type="STRING" id="948595.L2GSR4"/>
<accession>L2GSR4</accession>
<protein>
    <recommendedName>
        <fullName evidence="1">PX domain-containing protein</fullName>
    </recommendedName>
</protein>
<dbReference type="GeneID" id="19880013"/>
<dbReference type="InterPro" id="IPR001683">
    <property type="entry name" value="PX_dom"/>
</dbReference>
<dbReference type="CDD" id="cd06093">
    <property type="entry name" value="PX_domain"/>
    <property type="match status" value="1"/>
</dbReference>
<dbReference type="RefSeq" id="XP_008075159.1">
    <property type="nucleotide sequence ID" value="XM_008076968.1"/>
</dbReference>
<dbReference type="EMBL" id="GL877448">
    <property type="protein sequence ID" value="ELA46382.1"/>
    <property type="molecule type" value="Genomic_DNA"/>
</dbReference>
<dbReference type="GO" id="GO:0035091">
    <property type="term" value="F:phosphatidylinositol binding"/>
    <property type="evidence" value="ECO:0007669"/>
    <property type="project" value="InterPro"/>
</dbReference>